<accession>A0AC34FVB2</accession>
<reference evidence="2" key="1">
    <citation type="submission" date="2022-11" db="UniProtKB">
        <authorList>
            <consortium name="WormBaseParasite"/>
        </authorList>
    </citation>
    <scope>IDENTIFICATION</scope>
</reference>
<organism evidence="1 2">
    <name type="scientific">Panagrolaimus sp. ES5</name>
    <dbReference type="NCBI Taxonomy" id="591445"/>
    <lineage>
        <taxon>Eukaryota</taxon>
        <taxon>Metazoa</taxon>
        <taxon>Ecdysozoa</taxon>
        <taxon>Nematoda</taxon>
        <taxon>Chromadorea</taxon>
        <taxon>Rhabditida</taxon>
        <taxon>Tylenchina</taxon>
        <taxon>Panagrolaimomorpha</taxon>
        <taxon>Panagrolaimoidea</taxon>
        <taxon>Panagrolaimidae</taxon>
        <taxon>Panagrolaimus</taxon>
    </lineage>
</organism>
<sequence>MGENEYDEQVKEGFTKLQKQMFESKQLISMEEETKALKERQMEIAKTILKRVNDIDAAKTMYRQIGRAYVVSTKEDEIKRMEKIVSECAADIKKSEEKKKYVVRSLEDAQNNLREMIATRKS</sequence>
<dbReference type="WBParaSite" id="ES5_v2.g20693.t1">
    <property type="protein sequence ID" value="ES5_v2.g20693.t1"/>
    <property type="gene ID" value="ES5_v2.g20693"/>
</dbReference>
<proteinExistence type="predicted"/>
<protein>
    <submittedName>
        <fullName evidence="2">Prefoldin subunit</fullName>
    </submittedName>
</protein>
<name>A0AC34FVB2_9BILA</name>
<dbReference type="Proteomes" id="UP000887579">
    <property type="component" value="Unplaced"/>
</dbReference>
<evidence type="ECO:0000313" key="2">
    <source>
        <dbReference type="WBParaSite" id="ES5_v2.g20693.t1"/>
    </source>
</evidence>
<evidence type="ECO:0000313" key="1">
    <source>
        <dbReference type="Proteomes" id="UP000887579"/>
    </source>
</evidence>